<dbReference type="Proteomes" id="UP000261380">
    <property type="component" value="Unplaced"/>
</dbReference>
<dbReference type="STRING" id="32473.ENSXCOP00000022796"/>
<evidence type="ECO:0000313" key="1">
    <source>
        <dbReference type="Ensembl" id="ENSXCOP00000022796.1"/>
    </source>
</evidence>
<dbReference type="AlphaFoldDB" id="A0A3B5MNQ7"/>
<dbReference type="GeneTree" id="ENSGT01150000289249"/>
<sequence length="235" mass="28811">IFSLLNKYEQENWFREQENWFTEQENWFREQENWFSKQENWFSEQENWFSKQENWFSEQENWFREQENWFSEQENWFREQENWFRELFRLQLLLFCLVTLWPLNVLKIKNRKQSYKFSVKCINPMSKKGLSLRRLFKRNGQNHQWIDDPNSDRKVFQLENRVGRNRNRFGRNRNPAVTRVHLSGRMRPFVLDPAAPHQDSAERSRPGLGCVFVAQHANKRRTATLPAFIQQSVGG</sequence>
<evidence type="ECO:0000313" key="2">
    <source>
        <dbReference type="Proteomes" id="UP000261380"/>
    </source>
</evidence>
<proteinExistence type="predicted"/>
<accession>A0A3B5MNQ7</accession>
<protein>
    <submittedName>
        <fullName evidence="1">Uncharacterized protein</fullName>
    </submittedName>
</protein>
<dbReference type="Ensembl" id="ENSXCOT00000023072.1">
    <property type="protein sequence ID" value="ENSXCOP00000022796.1"/>
    <property type="gene ID" value="ENSXCOG00000017035.1"/>
</dbReference>
<reference evidence="1" key="2">
    <citation type="submission" date="2025-09" db="UniProtKB">
        <authorList>
            <consortium name="Ensembl"/>
        </authorList>
    </citation>
    <scope>IDENTIFICATION</scope>
</reference>
<name>A0A3B5MNQ7_9TELE</name>
<keyword evidence="2" id="KW-1185">Reference proteome</keyword>
<organism evidence="1 2">
    <name type="scientific">Xiphophorus couchianus</name>
    <name type="common">Monterrey platyfish</name>
    <dbReference type="NCBI Taxonomy" id="32473"/>
    <lineage>
        <taxon>Eukaryota</taxon>
        <taxon>Metazoa</taxon>
        <taxon>Chordata</taxon>
        <taxon>Craniata</taxon>
        <taxon>Vertebrata</taxon>
        <taxon>Euteleostomi</taxon>
        <taxon>Actinopterygii</taxon>
        <taxon>Neopterygii</taxon>
        <taxon>Teleostei</taxon>
        <taxon>Neoteleostei</taxon>
        <taxon>Acanthomorphata</taxon>
        <taxon>Ovalentaria</taxon>
        <taxon>Atherinomorphae</taxon>
        <taxon>Cyprinodontiformes</taxon>
        <taxon>Poeciliidae</taxon>
        <taxon>Poeciliinae</taxon>
        <taxon>Xiphophorus</taxon>
    </lineage>
</organism>
<reference evidence="1" key="1">
    <citation type="submission" date="2025-08" db="UniProtKB">
        <authorList>
            <consortium name="Ensembl"/>
        </authorList>
    </citation>
    <scope>IDENTIFICATION</scope>
</reference>